<feature type="non-terminal residue" evidence="3">
    <location>
        <position position="263"/>
    </location>
</feature>
<accession>A0A0D2J055</accession>
<dbReference type="OrthoDB" id="9803010at2"/>
<organism evidence="3 4">
    <name type="scientific">Dethiosulfatarculus sandiegensis</name>
    <dbReference type="NCBI Taxonomy" id="1429043"/>
    <lineage>
        <taxon>Bacteria</taxon>
        <taxon>Pseudomonadati</taxon>
        <taxon>Thermodesulfobacteriota</taxon>
        <taxon>Desulfarculia</taxon>
        <taxon>Desulfarculales</taxon>
        <taxon>Desulfarculaceae</taxon>
        <taxon>Dethiosulfatarculus</taxon>
    </lineage>
</organism>
<sequence>MRVVVTGGAGFIGGNLIHALLGGGAEVTVIDDLSTGSMDNVHPAAAFRCLDVLSPETAQAISDARPDVVIHLAAQVSVAASLADPAFDRAVNVDGTRAVAEAAVAAGARRVLSASSAAVYGEPQELPLTETSPAAPAVPYGTSKLEAEGVLAEVLRPAGVDFASLRFANVYGPRQRAEGEGGVVAEFASRMARGETPVIFGSGSQTRDFIYVADVVNACVLAETHEGALAHPGDNGPAYNISTGTATSVNMLAEGLRVAMRYP</sequence>
<dbReference type="SUPFAM" id="SSF51735">
    <property type="entry name" value="NAD(P)-binding Rossmann-fold domains"/>
    <property type="match status" value="1"/>
</dbReference>
<dbReference type="STRING" id="1429043.X474_23455"/>
<comment type="similarity">
    <text evidence="1">Belongs to the NAD(P)-dependent epimerase/dehydratase family.</text>
</comment>
<comment type="caution">
    <text evidence="3">The sequence shown here is derived from an EMBL/GenBank/DDBJ whole genome shotgun (WGS) entry which is preliminary data.</text>
</comment>
<protein>
    <recommendedName>
        <fullName evidence="2">NAD-dependent epimerase/dehydratase domain-containing protein</fullName>
    </recommendedName>
</protein>
<evidence type="ECO:0000256" key="1">
    <source>
        <dbReference type="ARBA" id="ARBA00007637"/>
    </source>
</evidence>
<proteinExistence type="inferred from homology"/>
<dbReference type="InParanoid" id="A0A0D2J055"/>
<dbReference type="Gene3D" id="3.40.50.720">
    <property type="entry name" value="NAD(P)-binding Rossmann-like Domain"/>
    <property type="match status" value="1"/>
</dbReference>
<name>A0A0D2J055_9BACT</name>
<dbReference type="Pfam" id="PF01370">
    <property type="entry name" value="Epimerase"/>
    <property type="match status" value="1"/>
</dbReference>
<dbReference type="InterPro" id="IPR001509">
    <property type="entry name" value="Epimerase_deHydtase"/>
</dbReference>
<dbReference type="PANTHER" id="PTHR43000">
    <property type="entry name" value="DTDP-D-GLUCOSE 4,6-DEHYDRATASE-RELATED"/>
    <property type="match status" value="1"/>
</dbReference>
<dbReference type="PATRIC" id="fig|1429043.3.peg.4961"/>
<keyword evidence="4" id="KW-1185">Reference proteome</keyword>
<evidence type="ECO:0000313" key="3">
    <source>
        <dbReference type="EMBL" id="KIX11609.1"/>
    </source>
</evidence>
<dbReference type="InterPro" id="IPR036291">
    <property type="entry name" value="NAD(P)-bd_dom_sf"/>
</dbReference>
<evidence type="ECO:0000259" key="2">
    <source>
        <dbReference type="Pfam" id="PF01370"/>
    </source>
</evidence>
<evidence type="ECO:0000313" key="4">
    <source>
        <dbReference type="Proteomes" id="UP000032233"/>
    </source>
</evidence>
<dbReference type="EMBL" id="AZAC01000055">
    <property type="protein sequence ID" value="KIX11609.1"/>
    <property type="molecule type" value="Genomic_DNA"/>
</dbReference>
<gene>
    <name evidence="3" type="ORF">X474_23455</name>
</gene>
<reference evidence="3 4" key="1">
    <citation type="submission" date="2013-11" db="EMBL/GenBank/DDBJ databases">
        <title>Metagenomic analysis of a methanogenic consortium involved in long chain n-alkane degradation.</title>
        <authorList>
            <person name="Davidova I.A."/>
            <person name="Callaghan A.V."/>
            <person name="Wawrik B."/>
            <person name="Pruitt S."/>
            <person name="Marks C."/>
            <person name="Duncan K.E."/>
            <person name="Suflita J.M."/>
        </authorList>
    </citation>
    <scope>NUCLEOTIDE SEQUENCE [LARGE SCALE GENOMIC DNA]</scope>
    <source>
        <strain evidence="3 4">SPR</strain>
    </source>
</reference>
<dbReference type="Proteomes" id="UP000032233">
    <property type="component" value="Unassembled WGS sequence"/>
</dbReference>
<dbReference type="AlphaFoldDB" id="A0A0D2J055"/>
<feature type="domain" description="NAD-dependent epimerase/dehydratase" evidence="2">
    <location>
        <begin position="3"/>
        <end position="233"/>
    </location>
</feature>